<dbReference type="Proteomes" id="UP000557739">
    <property type="component" value="Unassembled WGS sequence"/>
</dbReference>
<evidence type="ECO:0000313" key="3">
    <source>
        <dbReference type="Proteomes" id="UP000557739"/>
    </source>
</evidence>
<dbReference type="RefSeq" id="WP_184025994.1">
    <property type="nucleotide sequence ID" value="NZ_JACIJJ010000002.1"/>
</dbReference>
<evidence type="ECO:0000313" key="2">
    <source>
        <dbReference type="EMBL" id="MBB5697919.1"/>
    </source>
</evidence>
<comment type="caution">
    <text evidence="2">The sequence shown here is derived from an EMBL/GenBank/DDBJ whole genome shotgun (WGS) entry which is preliminary data.</text>
</comment>
<proteinExistence type="predicted"/>
<reference evidence="2 3" key="1">
    <citation type="submission" date="2020-08" db="EMBL/GenBank/DDBJ databases">
        <title>Genomic Encyclopedia of Type Strains, Phase IV (KMG-IV): sequencing the most valuable type-strain genomes for metagenomic binning, comparative biology and taxonomic classification.</title>
        <authorList>
            <person name="Goeker M."/>
        </authorList>
    </citation>
    <scope>NUCLEOTIDE SEQUENCE [LARGE SCALE GENOMIC DNA]</scope>
    <source>
        <strain evidence="2 3">DSM 27244</strain>
    </source>
</reference>
<keyword evidence="3" id="KW-1185">Reference proteome</keyword>
<evidence type="ECO:0000256" key="1">
    <source>
        <dbReference type="SAM" id="MobiDB-lite"/>
    </source>
</evidence>
<accession>A0A7W9EHC7</accession>
<protein>
    <submittedName>
        <fullName evidence="2">Uncharacterized protein</fullName>
    </submittedName>
</protein>
<dbReference type="EMBL" id="JACIJJ010000002">
    <property type="protein sequence ID" value="MBB5697919.1"/>
    <property type="molecule type" value="Genomic_DNA"/>
</dbReference>
<gene>
    <name evidence="2" type="ORF">FHR19_001264</name>
</gene>
<feature type="region of interest" description="Disordered" evidence="1">
    <location>
        <begin position="1"/>
        <end position="38"/>
    </location>
</feature>
<feature type="compositionally biased region" description="Basic and acidic residues" evidence="1">
    <location>
        <begin position="1"/>
        <end position="19"/>
    </location>
</feature>
<name>A0A7W9EHC7_9SPHN</name>
<sequence>MDGDDRAQVRETTVRDGDRMVTTGPVNPDADGTDQWLPRNRTVLKRVAS</sequence>
<dbReference type="AlphaFoldDB" id="A0A7W9EHC7"/>
<organism evidence="2 3">
    <name type="scientific">Sphingomonas yantingensis</name>
    <dbReference type="NCBI Taxonomy" id="1241761"/>
    <lineage>
        <taxon>Bacteria</taxon>
        <taxon>Pseudomonadati</taxon>
        <taxon>Pseudomonadota</taxon>
        <taxon>Alphaproteobacteria</taxon>
        <taxon>Sphingomonadales</taxon>
        <taxon>Sphingomonadaceae</taxon>
        <taxon>Sphingomonas</taxon>
    </lineage>
</organism>